<protein>
    <recommendedName>
        <fullName evidence="3">DUF4283 domain-containing protein</fullName>
    </recommendedName>
</protein>
<gene>
    <name evidence="1" type="ORF">R3W88_006884</name>
</gene>
<evidence type="ECO:0008006" key="3">
    <source>
        <dbReference type="Google" id="ProtNLM"/>
    </source>
</evidence>
<proteinExistence type="predicted"/>
<keyword evidence="2" id="KW-1185">Reference proteome</keyword>
<sequence length="378" mass="42696">MAETDSPQPQAVEERLKKPIYVSISNPLTCTQKSDGKLSLKLKPVIYVHGEPTASFSFSDLESYIQEENLQYALVAEFSYGRPDMINLRKIFTRHFKIKGDCNLGLLDHRHVLETPIALAWISFPSLSTQIFAHEAQFLLASAVGTPLQVDKATTGKSRPSVARVKVEINLLSSLLYRISMFFKDEKIGVIKEVLQKIIYDKFPSYCTTCKHQDGKLGSPKAVVIIKSRQYEAKKGNSTAEKPNQWTLVLHKKKVDSKSSNNHMLHQKNSTQVELDRSIIIIECTQFDVLRNENFGQYEGLHGTAELSIESGNTLDLEKQIEQMGNLKKCCHDDHTNQQALVTHENESIVTKEIDGKEINPNTPAMFILNQGDCNRFE</sequence>
<reference evidence="1 2" key="1">
    <citation type="submission" date="2023-10" db="EMBL/GenBank/DDBJ databases">
        <title>Genome-Wide Identification Analysis in wild type Solanum Pinnatisectum Reveals Some Genes Defensing Phytophthora Infestans.</title>
        <authorList>
            <person name="Sun C."/>
        </authorList>
    </citation>
    <scope>NUCLEOTIDE SEQUENCE [LARGE SCALE GENOMIC DNA]</scope>
    <source>
        <strain evidence="1">LQN</strain>
        <tissue evidence="1">Leaf</tissue>
    </source>
</reference>
<organism evidence="1 2">
    <name type="scientific">Solanum pinnatisectum</name>
    <name type="common">tansyleaf nightshade</name>
    <dbReference type="NCBI Taxonomy" id="50273"/>
    <lineage>
        <taxon>Eukaryota</taxon>
        <taxon>Viridiplantae</taxon>
        <taxon>Streptophyta</taxon>
        <taxon>Embryophyta</taxon>
        <taxon>Tracheophyta</taxon>
        <taxon>Spermatophyta</taxon>
        <taxon>Magnoliopsida</taxon>
        <taxon>eudicotyledons</taxon>
        <taxon>Gunneridae</taxon>
        <taxon>Pentapetalae</taxon>
        <taxon>asterids</taxon>
        <taxon>lamiids</taxon>
        <taxon>Solanales</taxon>
        <taxon>Solanaceae</taxon>
        <taxon>Solanoideae</taxon>
        <taxon>Solaneae</taxon>
        <taxon>Solanum</taxon>
    </lineage>
</organism>
<dbReference type="AlphaFoldDB" id="A0AAV9KGP2"/>
<evidence type="ECO:0000313" key="1">
    <source>
        <dbReference type="EMBL" id="KAK4712371.1"/>
    </source>
</evidence>
<name>A0AAV9KGP2_9SOLN</name>
<dbReference type="PANTHER" id="PTHR31286:SF79">
    <property type="entry name" value="N-6 ADENINE-SPECIFIC DNA METHYLASE"/>
    <property type="match status" value="1"/>
</dbReference>
<dbReference type="EMBL" id="JAWPEI010000011">
    <property type="protein sequence ID" value="KAK4712371.1"/>
    <property type="molecule type" value="Genomic_DNA"/>
</dbReference>
<accession>A0AAV9KGP2</accession>
<comment type="caution">
    <text evidence="1">The sequence shown here is derived from an EMBL/GenBank/DDBJ whole genome shotgun (WGS) entry which is preliminary data.</text>
</comment>
<evidence type="ECO:0000313" key="2">
    <source>
        <dbReference type="Proteomes" id="UP001311915"/>
    </source>
</evidence>
<dbReference type="PANTHER" id="PTHR31286">
    <property type="entry name" value="GLYCINE-RICH CELL WALL STRUCTURAL PROTEIN 1.8-LIKE"/>
    <property type="match status" value="1"/>
</dbReference>
<dbReference type="Proteomes" id="UP001311915">
    <property type="component" value="Unassembled WGS sequence"/>
</dbReference>
<dbReference type="InterPro" id="IPR040256">
    <property type="entry name" value="At4g02000-like"/>
</dbReference>